<evidence type="ECO:0000256" key="6">
    <source>
        <dbReference type="ARBA" id="ARBA00022737"/>
    </source>
</evidence>
<keyword evidence="6" id="KW-0677">Repeat</keyword>
<feature type="region of interest" description="Disordered" evidence="13">
    <location>
        <begin position="1656"/>
        <end position="1676"/>
    </location>
</feature>
<keyword evidence="11" id="KW-0325">Glycoprotein</keyword>
<dbReference type="SMART" id="SM00060">
    <property type="entry name" value="FN3"/>
    <property type="match status" value="6"/>
</dbReference>
<dbReference type="Pfam" id="PF00041">
    <property type="entry name" value="fn3"/>
    <property type="match status" value="5"/>
</dbReference>
<dbReference type="RefSeq" id="XP_034252486.1">
    <property type="nucleotide sequence ID" value="XM_034396595.1"/>
</dbReference>
<evidence type="ECO:0000256" key="12">
    <source>
        <dbReference type="ARBA" id="ARBA00023319"/>
    </source>
</evidence>
<feature type="domain" description="Fibronectin type-III" evidence="16">
    <location>
        <begin position="1466"/>
        <end position="1561"/>
    </location>
</feature>
<evidence type="ECO:0000256" key="7">
    <source>
        <dbReference type="ARBA" id="ARBA00022889"/>
    </source>
</evidence>
<keyword evidence="9" id="KW-0472">Membrane</keyword>
<evidence type="ECO:0000259" key="15">
    <source>
        <dbReference type="PROSITE" id="PS50835"/>
    </source>
</evidence>
<feature type="domain" description="Fibronectin type-III" evidence="16">
    <location>
        <begin position="1370"/>
        <end position="1463"/>
    </location>
</feature>
<feature type="domain" description="Ig-like" evidence="15">
    <location>
        <begin position="405"/>
        <end position="498"/>
    </location>
</feature>
<dbReference type="FunFam" id="2.60.40.10:FF:000017">
    <property type="entry name" value="Down syndrome cell adhesion molecule b"/>
    <property type="match status" value="1"/>
</dbReference>
<feature type="signal peptide" evidence="14">
    <location>
        <begin position="1"/>
        <end position="21"/>
    </location>
</feature>
<protein>
    <submittedName>
        <fullName evidence="18">Down syndrome cell adhesion molecule-like protein Dscam2</fullName>
    </submittedName>
</protein>
<dbReference type="InterPro" id="IPR036179">
    <property type="entry name" value="Ig-like_dom_sf"/>
</dbReference>
<gene>
    <name evidence="18" type="primary">LOC117651969</name>
</gene>
<dbReference type="InterPro" id="IPR036116">
    <property type="entry name" value="FN3_sf"/>
</dbReference>
<feature type="domain" description="Fibronectin type-III" evidence="16">
    <location>
        <begin position="1118"/>
        <end position="1215"/>
    </location>
</feature>
<dbReference type="Pfam" id="PF13927">
    <property type="entry name" value="Ig_3"/>
    <property type="match status" value="3"/>
</dbReference>
<keyword evidence="3" id="KW-1003">Cell membrane</keyword>
<dbReference type="PROSITE" id="PS50853">
    <property type="entry name" value="FN3"/>
    <property type="match status" value="6"/>
</dbReference>
<dbReference type="CDD" id="cd00096">
    <property type="entry name" value="Ig"/>
    <property type="match status" value="3"/>
</dbReference>
<feature type="domain" description="Ig-like" evidence="15">
    <location>
        <begin position="236"/>
        <end position="336"/>
    </location>
</feature>
<name>A0A6P9A865_THRPL</name>
<evidence type="ECO:0000256" key="1">
    <source>
        <dbReference type="ARBA" id="ARBA00004236"/>
    </source>
</evidence>
<dbReference type="FunFam" id="2.60.40.10:FF:000104">
    <property type="entry name" value="Down syndrome cell adhesion molecule b"/>
    <property type="match status" value="1"/>
</dbReference>
<dbReference type="InParanoid" id="A0A6P9A865"/>
<dbReference type="KEGG" id="tpal:117651969"/>
<evidence type="ECO:0000256" key="13">
    <source>
        <dbReference type="SAM" id="MobiDB-lite"/>
    </source>
</evidence>
<feature type="domain" description="Ig-like" evidence="15">
    <location>
        <begin position="28"/>
        <end position="122"/>
    </location>
</feature>
<feature type="region of interest" description="Disordered" evidence="13">
    <location>
        <begin position="1695"/>
        <end position="1737"/>
    </location>
</feature>
<dbReference type="FunFam" id="2.60.40.10:FF:000032">
    <property type="entry name" value="palladin isoform X1"/>
    <property type="match status" value="1"/>
</dbReference>
<feature type="domain" description="Ig-like" evidence="15">
    <location>
        <begin position="128"/>
        <end position="226"/>
    </location>
</feature>
<evidence type="ECO:0000256" key="2">
    <source>
        <dbReference type="ARBA" id="ARBA00004479"/>
    </source>
</evidence>
<dbReference type="GO" id="GO:0098609">
    <property type="term" value="P:cell-cell adhesion"/>
    <property type="evidence" value="ECO:0007669"/>
    <property type="project" value="UniProtKB-ARBA"/>
</dbReference>
<evidence type="ECO:0000259" key="16">
    <source>
        <dbReference type="PROSITE" id="PS50853"/>
    </source>
</evidence>
<dbReference type="PANTHER" id="PTHR44170:SF6">
    <property type="entry name" value="CONTACTIN"/>
    <property type="match status" value="1"/>
</dbReference>
<dbReference type="SMART" id="SM00409">
    <property type="entry name" value="IG"/>
    <property type="match status" value="10"/>
</dbReference>
<dbReference type="FunFam" id="2.60.40.10:FF:000333">
    <property type="entry name" value="Down syndrome cell adhesion molecule"/>
    <property type="match status" value="1"/>
</dbReference>
<evidence type="ECO:0000313" key="17">
    <source>
        <dbReference type="Proteomes" id="UP000515158"/>
    </source>
</evidence>
<dbReference type="FunFam" id="2.60.40.10:FF:000028">
    <property type="entry name" value="Neuronal cell adhesion molecule"/>
    <property type="match status" value="1"/>
</dbReference>
<dbReference type="InterPro" id="IPR013783">
    <property type="entry name" value="Ig-like_fold"/>
</dbReference>
<evidence type="ECO:0000256" key="8">
    <source>
        <dbReference type="ARBA" id="ARBA00022989"/>
    </source>
</evidence>
<dbReference type="FunFam" id="2.60.40.10:FF:000093">
    <property type="entry name" value="Down syndrome cell adhesion molecule, isoform B"/>
    <property type="match status" value="1"/>
</dbReference>
<accession>A0A6P9A865</accession>
<keyword evidence="10" id="KW-1015">Disulfide bond</keyword>
<dbReference type="GO" id="GO:0048812">
    <property type="term" value="P:neuron projection morphogenesis"/>
    <property type="evidence" value="ECO:0007669"/>
    <property type="project" value="UniProtKB-ARBA"/>
</dbReference>
<evidence type="ECO:0000256" key="5">
    <source>
        <dbReference type="ARBA" id="ARBA00022729"/>
    </source>
</evidence>
<dbReference type="SUPFAM" id="SSF49265">
    <property type="entry name" value="Fibronectin type III"/>
    <property type="match status" value="3"/>
</dbReference>
<feature type="domain" description="Fibronectin type-III" evidence="16">
    <location>
        <begin position="1011"/>
        <end position="1113"/>
    </location>
</feature>
<evidence type="ECO:0000256" key="11">
    <source>
        <dbReference type="ARBA" id="ARBA00023180"/>
    </source>
</evidence>
<evidence type="ECO:0000256" key="4">
    <source>
        <dbReference type="ARBA" id="ARBA00022692"/>
    </source>
</evidence>
<reference evidence="18" key="1">
    <citation type="submission" date="2025-08" db="UniProtKB">
        <authorList>
            <consortium name="RefSeq"/>
        </authorList>
    </citation>
    <scope>IDENTIFICATION</scope>
    <source>
        <tissue evidence="18">Total insect</tissue>
    </source>
</reference>
<dbReference type="Proteomes" id="UP000515158">
    <property type="component" value="Unplaced"/>
</dbReference>
<dbReference type="Gene3D" id="2.60.40.10">
    <property type="entry name" value="Immunoglobulins"/>
    <property type="match status" value="15"/>
</dbReference>
<evidence type="ECO:0000256" key="3">
    <source>
        <dbReference type="ARBA" id="ARBA00022475"/>
    </source>
</evidence>
<dbReference type="SMART" id="SM00408">
    <property type="entry name" value="IGc2"/>
    <property type="match status" value="9"/>
</dbReference>
<feature type="chain" id="PRO_5027640667" evidence="14">
    <location>
        <begin position="22"/>
        <end position="1811"/>
    </location>
</feature>
<feature type="domain" description="Fibronectin type-III" evidence="16">
    <location>
        <begin position="1219"/>
        <end position="1316"/>
    </location>
</feature>
<dbReference type="CDD" id="cd20956">
    <property type="entry name" value="IgI_4_Dscam"/>
    <property type="match status" value="1"/>
</dbReference>
<dbReference type="CDD" id="cd20958">
    <property type="entry name" value="IgI_5_Dscam"/>
    <property type="match status" value="1"/>
</dbReference>
<dbReference type="InterPro" id="IPR003599">
    <property type="entry name" value="Ig_sub"/>
</dbReference>
<dbReference type="InterPro" id="IPR013098">
    <property type="entry name" value="Ig_I-set"/>
</dbReference>
<dbReference type="InterPro" id="IPR003961">
    <property type="entry name" value="FN3_dom"/>
</dbReference>
<feature type="domain" description="Fibronectin type-III" evidence="16">
    <location>
        <begin position="905"/>
        <end position="1006"/>
    </location>
</feature>
<dbReference type="Pfam" id="PF07679">
    <property type="entry name" value="I-set"/>
    <property type="match status" value="3"/>
</dbReference>
<dbReference type="InterPro" id="IPR007110">
    <property type="entry name" value="Ig-like_dom"/>
</dbReference>
<comment type="subcellular location">
    <subcellularLocation>
        <location evidence="1">Cell membrane</location>
    </subcellularLocation>
    <subcellularLocation>
        <location evidence="2">Membrane</location>
        <topology evidence="2">Single-pass type I membrane protein</topology>
    </subcellularLocation>
</comment>
<dbReference type="GO" id="GO:0005886">
    <property type="term" value="C:plasma membrane"/>
    <property type="evidence" value="ECO:0007669"/>
    <property type="project" value="UniProtKB-SubCell"/>
</dbReference>
<dbReference type="PROSITE" id="PS50835">
    <property type="entry name" value="IG_LIKE"/>
    <property type="match status" value="8"/>
</dbReference>
<keyword evidence="12" id="KW-0393">Immunoglobulin domain</keyword>
<proteinExistence type="predicted"/>
<evidence type="ECO:0000313" key="18">
    <source>
        <dbReference type="RefSeq" id="XP_034252486.1"/>
    </source>
</evidence>
<dbReference type="CDD" id="cd00063">
    <property type="entry name" value="FN3"/>
    <property type="match status" value="6"/>
</dbReference>
<evidence type="ECO:0000256" key="9">
    <source>
        <dbReference type="ARBA" id="ARBA00023136"/>
    </source>
</evidence>
<keyword evidence="17" id="KW-1185">Reference proteome</keyword>
<dbReference type="OrthoDB" id="5969272at2759"/>
<feature type="domain" description="Ig-like" evidence="15">
    <location>
        <begin position="701"/>
        <end position="797"/>
    </location>
</feature>
<organism evidence="18">
    <name type="scientific">Thrips palmi</name>
    <name type="common">Melon thrips</name>
    <dbReference type="NCBI Taxonomy" id="161013"/>
    <lineage>
        <taxon>Eukaryota</taxon>
        <taxon>Metazoa</taxon>
        <taxon>Ecdysozoa</taxon>
        <taxon>Arthropoda</taxon>
        <taxon>Hexapoda</taxon>
        <taxon>Insecta</taxon>
        <taxon>Pterygota</taxon>
        <taxon>Neoptera</taxon>
        <taxon>Paraneoptera</taxon>
        <taxon>Thysanoptera</taxon>
        <taxon>Terebrantia</taxon>
        <taxon>Thripoidea</taxon>
        <taxon>Thripidae</taxon>
        <taxon>Thrips</taxon>
    </lineage>
</organism>
<sequence length="1811" mass="194928">MAVRRCCVWLAGIACLLAAQGNALLAGPSFQLEPPARVDFANDTGAVVDCVAVGSPPPTVSWLTEGKAVADVPGALTVLHNGSLHFLPFRASGYRHDVHAATYRCVAANVVGRVTSRDVRVHAVVLQDYVVQVFYNKNVIRGNTAALKCTVPIFVREYITVVSWLKDDTFNIYPSPKGEGKYHMLVTGELLVRDVDEPDKYHSYQCRAVNRLTGATIMSAGKARFSVTEARAGIPPRPLEKAVTVHGRKDRTVVLPCFAEGHPPPTASWFRMDRQQLRPASALGLGGLGGLGAHDERVFAAGEVLVIQHAEEADAGHWVCLLNNTAGSERVDVTLQLTAPLTVALQPANQVTVDDGHLLAGATHAALVLEHVQREDAGMYQCVARTDNDDSAQAATQLLLGAARPQLLYKFIRQTLAPGPHVSLKCIAAGNPTPHISWNLDGFPLPQSERFVIGQYMTLHGDVISHVNISNVQVEDGGIYQCVATNRVGDARHSADMRVYGPPHVRAMPNISAVAGEPLYIACPAAGYPIESITWEKDGRALPMNRRQHVFPNGTLHLENVQRDSDRGLYRCSASNKQSRTSSQNLALAVIVPPKITPFAFQTDLHVGERAGVQCFVSKGDLPLRLEWRMEGLGGPQGPRGPQGGVDALPQDVEVRPMGEHVSSLSIESLRPEHAGTYICSASNAAARVDHASELIVNVPPRWAAEPRDQNVTRDQPVAFHCRADGFPQPVVTWRKIIGTQPSEYQDLTATGRHRGVQVFPNGTMLMRQALPDLQGMYMCEANNGIGAGVSAVVNLKVHIPPEFEVKSAQVSVRRGAPQTLSCQVLGDGPMTVTWQRDGRGDGRDVHANPRYEVKDHEVKAGFLSELHIASTAKTDSGAFLCVATNPFGRAERVVHLQVQDAPGRPQDVRVLEAASRQVKLTWLAPQDDRGATSYSPALQYSVQWQLKAAGGEQAEPWRSRPAVAEQRAVVSDLTPATVYRFRVVAENELGAGEPSDAVTVRTDSEAPAGEPKGLSVVATASDALAVSWSAPPVQTWHGEILGYYVGYREHGLGRPGGQGHNFSTVTARPDGSGSATLTGLKKYRKYGVVVQAFNEKGPGPMSEEEVAQTLEDAPGAPPQDVRCESRAPQSLLVEWQPPPLLQQHGVLQGYRVYYENVEEWPPGAVEADTKVVADSRAELHGLQRFANYSVRVWAFTRAGDGVRSKPIHCVTEEDVPDAPADIKVVASSASSLVVSWLPPTRPHGRLTGYTVYRRTLDAPGGREQDSAKHRLPASATSYEATNLKKGVAYEFWATASTRVGEGHSTSVAYASVSPSADGAPAVGDSVSVAADGTLRISDAQRQHSANYTCTATNANGSDQIVHQVQVQVAPGAPSVRVSSTSSSSVQLQWSVSDTGGSAIRGYLLNFRREDGEWEERPLGADATTYRLEGLDCGSQYQLQVMAVNAVGSGPASTPLVARTSGSPPSQSPPHEFIETNVNGVGLRLGTWAENNCPIFGFSIQYREKGREDWTTAASNVLPPETFTLSGLWPGSTYQVRVVAQSEAGATQADYEVGRGRAPGDGTMALDNKHNLAQREQFYAAVQKGLGQPLQERIPEYAEDISPYATFHVASHVPSHAASHVGSHLYHEQRVAAMETLQLKSGNPKDDLAKMRVNMKGGKSARSDSTGEYSADQWSDIGPCRADRIPMQTLLYGGSAAQGAESSTSPEQSPVPERRGRHHLQHLQHHPVTPGRVRKRPSGGLGLGVGADVVGGRFPFGARLDPPSGFSDPSAQAASSEAECDMDTMHRLKKAVKPKAKRMGGAPANHFTIAV</sequence>
<keyword evidence="4" id="KW-0812">Transmembrane</keyword>
<dbReference type="InterPro" id="IPR003598">
    <property type="entry name" value="Ig_sub2"/>
</dbReference>
<dbReference type="GeneID" id="117651969"/>
<dbReference type="PANTHER" id="PTHR44170">
    <property type="entry name" value="PROTEIN SIDEKICK"/>
    <property type="match status" value="1"/>
</dbReference>
<evidence type="ECO:0000256" key="14">
    <source>
        <dbReference type="SAM" id="SignalP"/>
    </source>
</evidence>
<dbReference type="FunFam" id="2.60.40.10:FF:000005">
    <property type="entry name" value="Neuronal cell adhesion molecule"/>
    <property type="match status" value="1"/>
</dbReference>
<keyword evidence="7" id="KW-0130">Cell adhesion</keyword>
<dbReference type="InterPro" id="IPR056754">
    <property type="entry name" value="DSCAM/DSCAML_C"/>
</dbReference>
<dbReference type="SUPFAM" id="SSF48726">
    <property type="entry name" value="Immunoglobulin"/>
    <property type="match status" value="9"/>
</dbReference>
<feature type="domain" description="Ig-like" evidence="15">
    <location>
        <begin position="503"/>
        <end position="587"/>
    </location>
</feature>
<keyword evidence="8" id="KW-1133">Transmembrane helix</keyword>
<evidence type="ECO:0000256" key="10">
    <source>
        <dbReference type="ARBA" id="ARBA00023157"/>
    </source>
</evidence>
<feature type="domain" description="Ig-like" evidence="15">
    <location>
        <begin position="594"/>
        <end position="696"/>
    </location>
</feature>
<keyword evidence="5 14" id="KW-0732">Signal</keyword>
<feature type="compositionally biased region" description="Basic residues" evidence="13">
    <location>
        <begin position="1715"/>
        <end position="1725"/>
    </location>
</feature>
<dbReference type="Pfam" id="PF25059">
    <property type="entry name" value="FN3_DSCAM-DSCAML_C"/>
    <property type="match status" value="1"/>
</dbReference>
<feature type="domain" description="Ig-like" evidence="15">
    <location>
        <begin position="802"/>
        <end position="900"/>
    </location>
</feature>